<reference evidence="3" key="2">
    <citation type="journal article" date="2017" name="J. Anim. Genet.">
        <title>Multiple reference genome sequences of hot pepper reveal the massive evolution of plant disease resistance genes by retroduplication.</title>
        <authorList>
            <person name="Kim S."/>
            <person name="Park J."/>
            <person name="Yeom S.-I."/>
            <person name="Kim Y.-M."/>
            <person name="Seo E."/>
            <person name="Kim K.-T."/>
            <person name="Kim M.-S."/>
            <person name="Lee J.M."/>
            <person name="Cheong K."/>
            <person name="Shin H.-S."/>
            <person name="Kim S.-B."/>
            <person name="Han K."/>
            <person name="Lee J."/>
            <person name="Park M."/>
            <person name="Lee H.-A."/>
            <person name="Lee H.-Y."/>
            <person name="Lee Y."/>
            <person name="Oh S."/>
            <person name="Lee J.H."/>
            <person name="Choi E."/>
            <person name="Choi E."/>
            <person name="Lee S.E."/>
            <person name="Jeon J."/>
            <person name="Kim H."/>
            <person name="Choi G."/>
            <person name="Song H."/>
            <person name="Lee J."/>
            <person name="Lee S.-C."/>
            <person name="Kwon J.-K."/>
            <person name="Lee H.-Y."/>
            <person name="Koo N."/>
            <person name="Hong Y."/>
            <person name="Kim R.W."/>
            <person name="Kang W.-H."/>
            <person name="Huh J.H."/>
            <person name="Kang B.-C."/>
            <person name="Yang T.-J."/>
            <person name="Lee Y.-H."/>
            <person name="Bennetzen J.L."/>
            <person name="Choi D."/>
        </authorList>
    </citation>
    <scope>NUCLEOTIDE SEQUENCE [LARGE SCALE GENOMIC DNA]</scope>
    <source>
        <strain evidence="3">cv. PBC81</strain>
    </source>
</reference>
<sequence>MACKTMILALVFFAMVFMASAIDVPVATALKDTTHAPIAVENNNIIGTINGSHDNGVVASAPVGGPIAGYTFPNISLPPAPNGATTSTPDFTTIATTIVSAAVATSFFY</sequence>
<name>A0A2G2VBH3_CAPBA</name>
<comment type="caution">
    <text evidence="2">The sequence shown here is derived from an EMBL/GenBank/DDBJ whole genome shotgun (WGS) entry which is preliminary data.</text>
</comment>
<dbReference type="EMBL" id="MLFT02000041">
    <property type="protein sequence ID" value="PHT30343.1"/>
    <property type="molecule type" value="Genomic_DNA"/>
</dbReference>
<dbReference type="AlphaFoldDB" id="A0A2G2VBH3"/>
<evidence type="ECO:0000313" key="2">
    <source>
        <dbReference type="EMBL" id="PHT30343.1"/>
    </source>
</evidence>
<gene>
    <name evidence="2" type="ORF">CQW23_30065</name>
</gene>
<evidence type="ECO:0008006" key="4">
    <source>
        <dbReference type="Google" id="ProtNLM"/>
    </source>
</evidence>
<evidence type="ECO:0000256" key="1">
    <source>
        <dbReference type="SAM" id="SignalP"/>
    </source>
</evidence>
<feature type="chain" id="PRO_5013814358" description="Transmembrane protein" evidence="1">
    <location>
        <begin position="22"/>
        <end position="109"/>
    </location>
</feature>
<evidence type="ECO:0000313" key="3">
    <source>
        <dbReference type="Proteomes" id="UP000224567"/>
    </source>
</evidence>
<accession>A0A2G2VBH3</accession>
<proteinExistence type="predicted"/>
<dbReference type="OrthoDB" id="1274168at2759"/>
<feature type="signal peptide" evidence="1">
    <location>
        <begin position="1"/>
        <end position="21"/>
    </location>
</feature>
<reference evidence="2 3" key="1">
    <citation type="journal article" date="2017" name="Genome Biol.">
        <title>New reference genome sequences of hot pepper reveal the massive evolution of plant disease-resistance genes by retroduplication.</title>
        <authorList>
            <person name="Kim S."/>
            <person name="Park J."/>
            <person name="Yeom S.I."/>
            <person name="Kim Y.M."/>
            <person name="Seo E."/>
            <person name="Kim K.T."/>
            <person name="Kim M.S."/>
            <person name="Lee J.M."/>
            <person name="Cheong K."/>
            <person name="Shin H.S."/>
            <person name="Kim S.B."/>
            <person name="Han K."/>
            <person name="Lee J."/>
            <person name="Park M."/>
            <person name="Lee H.A."/>
            <person name="Lee H.Y."/>
            <person name="Lee Y."/>
            <person name="Oh S."/>
            <person name="Lee J.H."/>
            <person name="Choi E."/>
            <person name="Choi E."/>
            <person name="Lee S.E."/>
            <person name="Jeon J."/>
            <person name="Kim H."/>
            <person name="Choi G."/>
            <person name="Song H."/>
            <person name="Lee J."/>
            <person name="Lee S.C."/>
            <person name="Kwon J.K."/>
            <person name="Lee H.Y."/>
            <person name="Koo N."/>
            <person name="Hong Y."/>
            <person name="Kim R.W."/>
            <person name="Kang W.H."/>
            <person name="Huh J.H."/>
            <person name="Kang B.C."/>
            <person name="Yang T.J."/>
            <person name="Lee Y.H."/>
            <person name="Bennetzen J.L."/>
            <person name="Choi D."/>
        </authorList>
    </citation>
    <scope>NUCLEOTIDE SEQUENCE [LARGE SCALE GENOMIC DNA]</scope>
    <source>
        <strain evidence="3">cv. PBC81</strain>
    </source>
</reference>
<keyword evidence="1" id="KW-0732">Signal</keyword>
<keyword evidence="3" id="KW-1185">Reference proteome</keyword>
<protein>
    <recommendedName>
        <fullName evidence="4">Transmembrane protein</fullName>
    </recommendedName>
</protein>
<dbReference type="Proteomes" id="UP000224567">
    <property type="component" value="Unassembled WGS sequence"/>
</dbReference>
<organism evidence="2 3">
    <name type="scientific">Capsicum baccatum</name>
    <name type="common">Peruvian pepper</name>
    <dbReference type="NCBI Taxonomy" id="33114"/>
    <lineage>
        <taxon>Eukaryota</taxon>
        <taxon>Viridiplantae</taxon>
        <taxon>Streptophyta</taxon>
        <taxon>Embryophyta</taxon>
        <taxon>Tracheophyta</taxon>
        <taxon>Spermatophyta</taxon>
        <taxon>Magnoliopsida</taxon>
        <taxon>eudicotyledons</taxon>
        <taxon>Gunneridae</taxon>
        <taxon>Pentapetalae</taxon>
        <taxon>asterids</taxon>
        <taxon>lamiids</taxon>
        <taxon>Solanales</taxon>
        <taxon>Solanaceae</taxon>
        <taxon>Solanoideae</taxon>
        <taxon>Capsiceae</taxon>
        <taxon>Capsicum</taxon>
    </lineage>
</organism>